<dbReference type="InParanoid" id="C3Y376"/>
<dbReference type="SMART" id="SM00186">
    <property type="entry name" value="FBG"/>
    <property type="match status" value="1"/>
</dbReference>
<feature type="compositionally biased region" description="Basic and acidic residues" evidence="1">
    <location>
        <begin position="43"/>
        <end position="54"/>
    </location>
</feature>
<dbReference type="SUPFAM" id="SSF56496">
    <property type="entry name" value="Fibrinogen C-terminal domain-like"/>
    <property type="match status" value="1"/>
</dbReference>
<dbReference type="CDD" id="cd00087">
    <property type="entry name" value="FReD"/>
    <property type="match status" value="1"/>
</dbReference>
<dbReference type="InterPro" id="IPR036056">
    <property type="entry name" value="Fibrinogen-like_C"/>
</dbReference>
<dbReference type="Pfam" id="PF00147">
    <property type="entry name" value="Fibrinogen_C"/>
    <property type="match status" value="2"/>
</dbReference>
<keyword evidence="2" id="KW-0812">Transmembrane</keyword>
<dbReference type="Gene3D" id="3.90.215.10">
    <property type="entry name" value="Gamma Fibrinogen, chain A, domain 1"/>
    <property type="match status" value="1"/>
</dbReference>
<feature type="domain" description="Fibrinogen C-terminal" evidence="3">
    <location>
        <begin position="207"/>
        <end position="424"/>
    </location>
</feature>
<evidence type="ECO:0000259" key="3">
    <source>
        <dbReference type="PROSITE" id="PS51406"/>
    </source>
</evidence>
<keyword evidence="2" id="KW-0472">Membrane</keyword>
<name>C3Y376_BRAFL</name>
<feature type="non-terminal residue" evidence="4">
    <location>
        <position position="424"/>
    </location>
</feature>
<feature type="compositionally biased region" description="Polar residues" evidence="1">
    <location>
        <begin position="23"/>
        <end position="32"/>
    </location>
</feature>
<organism>
    <name type="scientific">Branchiostoma floridae</name>
    <name type="common">Florida lancelet</name>
    <name type="synonym">Amphioxus</name>
    <dbReference type="NCBI Taxonomy" id="7739"/>
    <lineage>
        <taxon>Eukaryota</taxon>
        <taxon>Metazoa</taxon>
        <taxon>Chordata</taxon>
        <taxon>Cephalochordata</taxon>
        <taxon>Leptocardii</taxon>
        <taxon>Amphioxiformes</taxon>
        <taxon>Branchiostomatidae</taxon>
        <taxon>Branchiostoma</taxon>
    </lineage>
</organism>
<evidence type="ECO:0000313" key="4">
    <source>
        <dbReference type="EMBL" id="EEN65488.1"/>
    </source>
</evidence>
<dbReference type="PANTHER" id="PTHR19143">
    <property type="entry name" value="FIBRINOGEN/TENASCIN/ANGIOPOEITIN"/>
    <property type="match status" value="1"/>
</dbReference>
<dbReference type="InterPro" id="IPR014716">
    <property type="entry name" value="Fibrinogen_a/b/g_C_1"/>
</dbReference>
<accession>C3Y376</accession>
<protein>
    <recommendedName>
        <fullName evidence="3">Fibrinogen C-terminal domain-containing protein</fullName>
    </recommendedName>
</protein>
<feature type="transmembrane region" description="Helical" evidence="2">
    <location>
        <begin position="124"/>
        <end position="147"/>
    </location>
</feature>
<dbReference type="Gene3D" id="4.10.530.10">
    <property type="entry name" value="Gamma-fibrinogen Carboxyl Terminal Fragment, domain 2"/>
    <property type="match status" value="1"/>
</dbReference>
<evidence type="ECO:0000256" key="1">
    <source>
        <dbReference type="SAM" id="MobiDB-lite"/>
    </source>
</evidence>
<keyword evidence="2" id="KW-1133">Transmembrane helix</keyword>
<reference evidence="4" key="1">
    <citation type="journal article" date="2008" name="Nature">
        <title>The amphioxus genome and the evolution of the chordate karyotype.</title>
        <authorList>
            <consortium name="US DOE Joint Genome Institute (JGI-PGF)"/>
            <person name="Putnam N.H."/>
            <person name="Butts T."/>
            <person name="Ferrier D.E.K."/>
            <person name="Furlong R.F."/>
            <person name="Hellsten U."/>
            <person name="Kawashima T."/>
            <person name="Robinson-Rechavi M."/>
            <person name="Shoguchi E."/>
            <person name="Terry A."/>
            <person name="Yu J.-K."/>
            <person name="Benito-Gutierrez E.L."/>
            <person name="Dubchak I."/>
            <person name="Garcia-Fernandez J."/>
            <person name="Gibson-Brown J.J."/>
            <person name="Grigoriev I.V."/>
            <person name="Horton A.C."/>
            <person name="de Jong P.J."/>
            <person name="Jurka J."/>
            <person name="Kapitonov V.V."/>
            <person name="Kohara Y."/>
            <person name="Kuroki Y."/>
            <person name="Lindquist E."/>
            <person name="Lucas S."/>
            <person name="Osoegawa K."/>
            <person name="Pennacchio L.A."/>
            <person name="Salamov A.A."/>
            <person name="Satou Y."/>
            <person name="Sauka-Spengler T."/>
            <person name="Schmutz J."/>
            <person name="Shin-I T."/>
            <person name="Toyoda A."/>
            <person name="Bronner-Fraser M."/>
            <person name="Fujiyama A."/>
            <person name="Holland L.Z."/>
            <person name="Holland P.W.H."/>
            <person name="Satoh N."/>
            <person name="Rokhsar D.S."/>
        </authorList>
    </citation>
    <scope>NUCLEOTIDE SEQUENCE [LARGE SCALE GENOMIC DNA]</scope>
    <source>
        <strain evidence="4">S238N-H82</strain>
        <tissue evidence="4">Testes</tissue>
    </source>
</reference>
<feature type="region of interest" description="Disordered" evidence="1">
    <location>
        <begin position="152"/>
        <end position="171"/>
    </location>
</feature>
<dbReference type="InterPro" id="IPR002181">
    <property type="entry name" value="Fibrinogen_a/b/g_C_dom"/>
</dbReference>
<dbReference type="STRING" id="7739.C3Y376"/>
<evidence type="ECO:0000256" key="2">
    <source>
        <dbReference type="SAM" id="Phobius"/>
    </source>
</evidence>
<dbReference type="eggNOG" id="KOG2579">
    <property type="taxonomic scope" value="Eukaryota"/>
</dbReference>
<gene>
    <name evidence="4" type="ORF">BRAFLDRAFT_93437</name>
</gene>
<dbReference type="NCBIfam" id="NF040941">
    <property type="entry name" value="GGGWT_bact"/>
    <property type="match status" value="1"/>
</dbReference>
<dbReference type="InterPro" id="IPR050373">
    <property type="entry name" value="Fibrinogen_C-term_domain"/>
</dbReference>
<dbReference type="PROSITE" id="PS51406">
    <property type="entry name" value="FIBRINOGEN_C_2"/>
    <property type="match status" value="1"/>
</dbReference>
<dbReference type="AlphaFoldDB" id="C3Y376"/>
<feature type="region of interest" description="Disordered" evidence="1">
    <location>
        <begin position="1"/>
        <end position="68"/>
    </location>
</feature>
<sequence>MSKNPRCATDPLPKLPDEGQDSICPSTASKSGRVNAEFQGGIEGRRDRGKETTDTRSPMDPLPIPPDDPCTARLFLDPGYHYYTGMNQAYLDAQKAGSSPQGQCAEDVTFFRRCVQKLNSTPGYVLAFCAGVAIAAVMAVIVNNIVITNHKGPSGHQRPRTHLPIRDPNIAPTNTTIAQQQRVTMETTASTVTMLPASTTADDKCRIEPSLNDSSCASLGPLLGSSTGVYTINIAGQNVPVRCDMNTTGGGWTVIQRRFDGSVDFNREWRDYRDGFGHPSGEYWLGLEHVHQLTSQGSWTLRIELERRGTVRHIVSGRFVDQTLNPVDEPEGGFWAEYGFSVASQSTNYRLHLSGFSGTAGNSMNAIGYPWTAATGMMFSTRDRDNDGSLGRHCGRELKGGWWYNDCTLSGLNNKYPNDNVHCN</sequence>
<proteinExistence type="predicted"/>
<dbReference type="EMBL" id="GG666482">
    <property type="protein sequence ID" value="EEN65488.1"/>
    <property type="molecule type" value="Genomic_DNA"/>
</dbReference>
<dbReference type="PANTHER" id="PTHR19143:SF394">
    <property type="entry name" value="ANGIOPOIETIN-RELATED PROTEIN 3-LIKE"/>
    <property type="match status" value="1"/>
</dbReference>